<dbReference type="AlphaFoldDB" id="A0AA91FGT1"/>
<accession>A0AA91FGT1</accession>
<dbReference type="EMBL" id="LYTK01000001">
    <property type="protein sequence ID" value="OBQ72538.1"/>
    <property type="molecule type" value="Genomic_DNA"/>
</dbReference>
<dbReference type="Proteomes" id="UP000093737">
    <property type="component" value="Unassembled WGS sequence"/>
</dbReference>
<sequence>MSLPEFGEPMAMTPVARNTHGDREHAANMEDGIALADDAPREGLAARCPQAWSRVEARRAFRSDVGIRLKPEVLPFSNIPAFPFWLSRNTAMAVSSR</sequence>
<protein>
    <submittedName>
        <fullName evidence="1">Uncharacterized protein</fullName>
    </submittedName>
</protein>
<evidence type="ECO:0000313" key="1">
    <source>
        <dbReference type="EMBL" id="OBQ72538.1"/>
    </source>
</evidence>
<name>A0AA91FGT1_RHILI</name>
<organism evidence="1 2">
    <name type="scientific">Rhizobium loti</name>
    <name type="common">Mesorhizobium loti</name>
    <dbReference type="NCBI Taxonomy" id="381"/>
    <lineage>
        <taxon>Bacteria</taxon>
        <taxon>Pseudomonadati</taxon>
        <taxon>Pseudomonadota</taxon>
        <taxon>Alphaproteobacteria</taxon>
        <taxon>Hyphomicrobiales</taxon>
        <taxon>Phyllobacteriaceae</taxon>
        <taxon>Mesorhizobium</taxon>
    </lineage>
</organism>
<evidence type="ECO:0000313" key="2">
    <source>
        <dbReference type="Proteomes" id="UP000093737"/>
    </source>
</evidence>
<comment type="caution">
    <text evidence="1">The sequence shown here is derived from an EMBL/GenBank/DDBJ whole genome shotgun (WGS) entry which is preliminary data.</text>
</comment>
<reference evidence="1 2" key="1">
    <citation type="submission" date="2016-05" db="EMBL/GenBank/DDBJ databases">
        <authorList>
            <person name="Ramsay J.P."/>
        </authorList>
    </citation>
    <scope>NUCLEOTIDE SEQUENCE [LARGE SCALE GENOMIC DNA]</scope>
    <source>
        <strain evidence="1 2">NZP2042</strain>
    </source>
</reference>
<gene>
    <name evidence="1" type="ORF">A8145_06995</name>
</gene>
<proteinExistence type="predicted"/>